<proteinExistence type="predicted"/>
<organism evidence="2 3">
    <name type="scientific">Longispora fulva</name>
    <dbReference type="NCBI Taxonomy" id="619741"/>
    <lineage>
        <taxon>Bacteria</taxon>
        <taxon>Bacillati</taxon>
        <taxon>Actinomycetota</taxon>
        <taxon>Actinomycetes</taxon>
        <taxon>Micromonosporales</taxon>
        <taxon>Micromonosporaceae</taxon>
        <taxon>Longispora</taxon>
    </lineage>
</organism>
<dbReference type="AlphaFoldDB" id="A0A8J7KLQ3"/>
<dbReference type="EMBL" id="JADOUF010000001">
    <property type="protein sequence ID" value="MBG6138246.1"/>
    <property type="molecule type" value="Genomic_DNA"/>
</dbReference>
<keyword evidence="3" id="KW-1185">Reference proteome</keyword>
<feature type="transmembrane region" description="Helical" evidence="1">
    <location>
        <begin position="32"/>
        <end position="51"/>
    </location>
</feature>
<evidence type="ECO:0000256" key="1">
    <source>
        <dbReference type="SAM" id="Phobius"/>
    </source>
</evidence>
<name>A0A8J7KLQ3_9ACTN</name>
<accession>A0A8J7KLQ3</accession>
<feature type="transmembrane region" description="Helical" evidence="1">
    <location>
        <begin position="201"/>
        <end position="221"/>
    </location>
</feature>
<keyword evidence="1" id="KW-1133">Transmembrane helix</keyword>
<keyword evidence="1" id="KW-0472">Membrane</keyword>
<evidence type="ECO:0000313" key="2">
    <source>
        <dbReference type="EMBL" id="MBG6138246.1"/>
    </source>
</evidence>
<feature type="transmembrane region" description="Helical" evidence="1">
    <location>
        <begin position="144"/>
        <end position="166"/>
    </location>
</feature>
<feature type="transmembrane region" description="Helical" evidence="1">
    <location>
        <begin position="104"/>
        <end position="124"/>
    </location>
</feature>
<dbReference type="Proteomes" id="UP000622552">
    <property type="component" value="Unassembled WGS sequence"/>
</dbReference>
<sequence length="227" mass="24149">MYPPPPPHGYPPPYPVYPARPPRRRARASGSVLLPIIGVSLVALGLLALPWSENTWIYDIMREIGDTRHPGFGLVYAVVFAIPSLFFGSMLAFAANLDSAVLRWLNFGIGALIVCTAGGLSMFVSGVGEAMIESSGSEYKTGGAVTGIIAGVTIVWFLLLLGFAFIRGLALRIIGGLMLLGYALVAALAITDLYAGSTDPYPWAFLPALGWLLCAIGAFSGPKYYYA</sequence>
<protein>
    <submittedName>
        <fullName evidence="2">Uncharacterized protein</fullName>
    </submittedName>
</protein>
<evidence type="ECO:0000313" key="3">
    <source>
        <dbReference type="Proteomes" id="UP000622552"/>
    </source>
</evidence>
<feature type="transmembrane region" description="Helical" evidence="1">
    <location>
        <begin position="71"/>
        <end position="97"/>
    </location>
</feature>
<dbReference type="RefSeq" id="WP_197005024.1">
    <property type="nucleotide sequence ID" value="NZ_BONS01000017.1"/>
</dbReference>
<feature type="transmembrane region" description="Helical" evidence="1">
    <location>
        <begin position="173"/>
        <end position="195"/>
    </location>
</feature>
<reference evidence="2" key="1">
    <citation type="submission" date="2020-11" db="EMBL/GenBank/DDBJ databases">
        <title>Sequencing the genomes of 1000 actinobacteria strains.</title>
        <authorList>
            <person name="Klenk H.-P."/>
        </authorList>
    </citation>
    <scope>NUCLEOTIDE SEQUENCE</scope>
    <source>
        <strain evidence="2">DSM 45356</strain>
    </source>
</reference>
<keyword evidence="1" id="KW-0812">Transmembrane</keyword>
<gene>
    <name evidence="2" type="ORF">IW245_004440</name>
</gene>
<comment type="caution">
    <text evidence="2">The sequence shown here is derived from an EMBL/GenBank/DDBJ whole genome shotgun (WGS) entry which is preliminary data.</text>
</comment>